<dbReference type="VEuPathDB" id="VectorBase:PPAPM1_007331"/>
<feature type="transmembrane region" description="Helical" evidence="9">
    <location>
        <begin position="159"/>
        <end position="185"/>
    </location>
</feature>
<keyword evidence="11" id="KW-1185">Reference proteome</keyword>
<evidence type="ECO:0000256" key="7">
    <source>
        <dbReference type="ARBA" id="ARBA00023170"/>
    </source>
</evidence>
<dbReference type="Proteomes" id="UP000092462">
    <property type="component" value="Unassembled WGS sequence"/>
</dbReference>
<dbReference type="PANTHER" id="PTHR21137:SF44">
    <property type="entry name" value="ODORANT RECEPTOR 13A-RELATED"/>
    <property type="match status" value="1"/>
</dbReference>
<accession>A0A1B0DM33</accession>
<evidence type="ECO:0000256" key="8">
    <source>
        <dbReference type="ARBA" id="ARBA00023224"/>
    </source>
</evidence>
<evidence type="ECO:0000256" key="6">
    <source>
        <dbReference type="ARBA" id="ARBA00023136"/>
    </source>
</evidence>
<dbReference type="InterPro" id="IPR004117">
    <property type="entry name" value="7tm6_olfct_rcpt"/>
</dbReference>
<comment type="subcellular location">
    <subcellularLocation>
        <location evidence="9">Cell membrane</location>
        <topology evidence="9">Multi-pass membrane protein</topology>
    </subcellularLocation>
    <subcellularLocation>
        <location evidence="1">Membrane</location>
        <topology evidence="1">Multi-pass membrane protein</topology>
    </subcellularLocation>
</comment>
<keyword evidence="3 9" id="KW-0812">Transmembrane</keyword>
<dbReference type="EnsemblMetazoa" id="PPAI009423-RA">
    <property type="protein sequence ID" value="PPAI009423-PA"/>
    <property type="gene ID" value="PPAI009423"/>
</dbReference>
<feature type="transmembrane region" description="Helical" evidence="9">
    <location>
        <begin position="106"/>
        <end position="127"/>
    </location>
</feature>
<dbReference type="PANTHER" id="PTHR21137">
    <property type="entry name" value="ODORANT RECEPTOR"/>
    <property type="match status" value="1"/>
</dbReference>
<proteinExistence type="inferred from homology"/>
<sequence length="366" mass="42337">MSKVRHNAAFICLYSWGLVMTLATAARTFVPVSGTFNVWELMSQIVAASYFIVAMAKMMEIIKNRNNLAAILKRFKELWPQKVDTEIEKNIVETYMMKNTIWMTRYAYLSISCFLTVNSTPLFVMLIEYLSGGDVKLMVPFSAWYPYDEYAKFVYPFTYIYLFYGSHVGSASSICFDVLFCILLSHLSMHYKLLRQDLISSVKTIRNTGSGSLVDQCRSEITLLKCVEKHQCLIEIRNKMDDIFTNMIFFNFICSTFNMCIVGFFLMVQDGFGKIKFVIMFATLMSQIFLLCWYGQELVDNKFRKMIVYMMHNSQQPQKLIAMKFWEVSLTSFSKLCSASWSYFALLNTILGEIVRVIKPEGGLLT</sequence>
<dbReference type="GO" id="GO:0007165">
    <property type="term" value="P:signal transduction"/>
    <property type="evidence" value="ECO:0007669"/>
    <property type="project" value="UniProtKB-KW"/>
</dbReference>
<comment type="similarity">
    <text evidence="9">Belongs to the insect chemoreceptor superfamily. Heteromeric odorant receptor channel (TC 1.A.69) family.</text>
</comment>
<evidence type="ECO:0000256" key="2">
    <source>
        <dbReference type="ARBA" id="ARBA00022606"/>
    </source>
</evidence>
<evidence type="ECO:0000256" key="5">
    <source>
        <dbReference type="ARBA" id="ARBA00022989"/>
    </source>
</evidence>
<dbReference type="GO" id="GO:0005549">
    <property type="term" value="F:odorant binding"/>
    <property type="evidence" value="ECO:0007669"/>
    <property type="project" value="InterPro"/>
</dbReference>
<keyword evidence="7 9" id="KW-0675">Receptor</keyword>
<evidence type="ECO:0000256" key="3">
    <source>
        <dbReference type="ARBA" id="ARBA00022692"/>
    </source>
</evidence>
<evidence type="ECO:0000313" key="10">
    <source>
        <dbReference type="EnsemblMetazoa" id="PPAI009423-PA"/>
    </source>
</evidence>
<dbReference type="GO" id="GO:0005886">
    <property type="term" value="C:plasma membrane"/>
    <property type="evidence" value="ECO:0007669"/>
    <property type="project" value="UniProtKB-SubCell"/>
</dbReference>
<dbReference type="Pfam" id="PF02949">
    <property type="entry name" value="7tm_6"/>
    <property type="match status" value="1"/>
</dbReference>
<evidence type="ECO:0000256" key="4">
    <source>
        <dbReference type="ARBA" id="ARBA00022725"/>
    </source>
</evidence>
<dbReference type="GO" id="GO:0004984">
    <property type="term" value="F:olfactory receptor activity"/>
    <property type="evidence" value="ECO:0007669"/>
    <property type="project" value="InterPro"/>
</dbReference>
<keyword evidence="4 9" id="KW-0552">Olfaction</keyword>
<keyword evidence="2 9" id="KW-0716">Sensory transduction</keyword>
<dbReference type="EMBL" id="AJVK01036857">
    <property type="status" value="NOT_ANNOTATED_CDS"/>
    <property type="molecule type" value="Genomic_DNA"/>
</dbReference>
<evidence type="ECO:0000313" key="11">
    <source>
        <dbReference type="Proteomes" id="UP000092462"/>
    </source>
</evidence>
<organism evidence="10 11">
    <name type="scientific">Phlebotomus papatasi</name>
    <name type="common">Sandfly</name>
    <dbReference type="NCBI Taxonomy" id="29031"/>
    <lineage>
        <taxon>Eukaryota</taxon>
        <taxon>Metazoa</taxon>
        <taxon>Ecdysozoa</taxon>
        <taxon>Arthropoda</taxon>
        <taxon>Hexapoda</taxon>
        <taxon>Insecta</taxon>
        <taxon>Pterygota</taxon>
        <taxon>Neoptera</taxon>
        <taxon>Endopterygota</taxon>
        <taxon>Diptera</taxon>
        <taxon>Nematocera</taxon>
        <taxon>Psychodoidea</taxon>
        <taxon>Psychodidae</taxon>
        <taxon>Phlebotomus</taxon>
        <taxon>Phlebotomus</taxon>
    </lineage>
</organism>
<evidence type="ECO:0000256" key="1">
    <source>
        <dbReference type="ARBA" id="ARBA00004141"/>
    </source>
</evidence>
<evidence type="ECO:0000256" key="9">
    <source>
        <dbReference type="RuleBase" id="RU351113"/>
    </source>
</evidence>
<dbReference type="EMBL" id="AJVK01036856">
    <property type="status" value="NOT_ANNOTATED_CDS"/>
    <property type="molecule type" value="Genomic_DNA"/>
</dbReference>
<keyword evidence="5 9" id="KW-1133">Transmembrane helix</keyword>
<feature type="transmembrane region" description="Helical" evidence="9">
    <location>
        <begin position="247"/>
        <end position="269"/>
    </location>
</feature>
<protein>
    <recommendedName>
        <fullName evidence="9">Odorant receptor</fullName>
    </recommendedName>
</protein>
<reference evidence="10" key="1">
    <citation type="submission" date="2022-08" db="UniProtKB">
        <authorList>
            <consortium name="EnsemblMetazoa"/>
        </authorList>
    </citation>
    <scope>IDENTIFICATION</scope>
    <source>
        <strain evidence="10">Israel</strain>
    </source>
</reference>
<name>A0A1B0DM33_PHLPP</name>
<feature type="transmembrane region" description="Helical" evidence="9">
    <location>
        <begin position="41"/>
        <end position="59"/>
    </location>
</feature>
<keyword evidence="8 9" id="KW-0807">Transducer</keyword>
<feature type="transmembrane region" description="Helical" evidence="9">
    <location>
        <begin position="275"/>
        <end position="295"/>
    </location>
</feature>
<dbReference type="AlphaFoldDB" id="A0A1B0DM33"/>
<keyword evidence="6 9" id="KW-0472">Membrane</keyword>
<comment type="caution">
    <text evidence="9">Lacks conserved residue(s) required for the propagation of feature annotation.</text>
</comment>
<dbReference type="VEuPathDB" id="VectorBase:PPAI009423"/>